<dbReference type="InterPro" id="IPR050832">
    <property type="entry name" value="Bact_Acetyltransf"/>
</dbReference>
<comment type="caution">
    <text evidence="4">The sequence shown here is derived from an EMBL/GenBank/DDBJ whole genome shotgun (WGS) entry which is preliminary data.</text>
</comment>
<keyword evidence="5" id="KW-1185">Reference proteome</keyword>
<protein>
    <submittedName>
        <fullName evidence="4">Acetyltransferase</fullName>
    </submittedName>
</protein>
<gene>
    <name evidence="4" type="ORF">AXW67_13840</name>
</gene>
<dbReference type="NCBIfam" id="NF002959">
    <property type="entry name" value="PRK03624.1"/>
    <property type="match status" value="1"/>
</dbReference>
<dbReference type="AlphaFoldDB" id="A0A176Z804"/>
<evidence type="ECO:0000313" key="5">
    <source>
        <dbReference type="Proteomes" id="UP000077173"/>
    </source>
</evidence>
<name>A0A176Z804_9BRAD</name>
<evidence type="ECO:0000256" key="1">
    <source>
        <dbReference type="ARBA" id="ARBA00022679"/>
    </source>
</evidence>
<accession>A0A176Z804</accession>
<keyword evidence="1 4" id="KW-0808">Transferase</keyword>
<dbReference type="CDD" id="cd04301">
    <property type="entry name" value="NAT_SF"/>
    <property type="match status" value="1"/>
</dbReference>
<dbReference type="SUPFAM" id="SSF55729">
    <property type="entry name" value="Acyl-CoA N-acyltransferases (Nat)"/>
    <property type="match status" value="1"/>
</dbReference>
<proteinExistence type="predicted"/>
<dbReference type="RefSeq" id="WP_063679170.1">
    <property type="nucleotide sequence ID" value="NZ_LSEF01000059.1"/>
</dbReference>
<dbReference type="InterPro" id="IPR000182">
    <property type="entry name" value="GNAT_dom"/>
</dbReference>
<dbReference type="PANTHER" id="PTHR43877:SF2">
    <property type="entry name" value="AMINOALKYLPHOSPHONATE N-ACETYLTRANSFERASE-RELATED"/>
    <property type="match status" value="1"/>
</dbReference>
<keyword evidence="2" id="KW-0012">Acyltransferase</keyword>
<dbReference type="EMBL" id="LSEF01000059">
    <property type="protein sequence ID" value="OAF15903.1"/>
    <property type="molecule type" value="Genomic_DNA"/>
</dbReference>
<evidence type="ECO:0000259" key="3">
    <source>
        <dbReference type="PROSITE" id="PS51186"/>
    </source>
</evidence>
<dbReference type="InterPro" id="IPR016181">
    <property type="entry name" value="Acyl_CoA_acyltransferase"/>
</dbReference>
<evidence type="ECO:0000256" key="2">
    <source>
        <dbReference type="ARBA" id="ARBA00023315"/>
    </source>
</evidence>
<evidence type="ECO:0000313" key="4">
    <source>
        <dbReference type="EMBL" id="OAF15903.1"/>
    </source>
</evidence>
<organism evidence="4 5">
    <name type="scientific">Bradyrhizobium neotropicale</name>
    <dbReference type="NCBI Taxonomy" id="1497615"/>
    <lineage>
        <taxon>Bacteria</taxon>
        <taxon>Pseudomonadati</taxon>
        <taxon>Pseudomonadota</taxon>
        <taxon>Alphaproteobacteria</taxon>
        <taxon>Hyphomicrobiales</taxon>
        <taxon>Nitrobacteraceae</taxon>
        <taxon>Bradyrhizobium</taxon>
    </lineage>
</organism>
<dbReference type="Proteomes" id="UP000077173">
    <property type="component" value="Unassembled WGS sequence"/>
</dbReference>
<dbReference type="PROSITE" id="PS51186">
    <property type="entry name" value="GNAT"/>
    <property type="match status" value="1"/>
</dbReference>
<reference evidence="4 5" key="1">
    <citation type="submission" date="2016-02" db="EMBL/GenBank/DDBJ databases">
        <title>Draft genome sequence of the strain BR 10247T Bradyrhizobium neotropicale isolated from nodules of Centrolobium paraense.</title>
        <authorList>
            <person name="Simoes-Araujo J.L."/>
            <person name="Barauna A.C."/>
            <person name="Silva K."/>
            <person name="Zilli J.E."/>
        </authorList>
    </citation>
    <scope>NUCLEOTIDE SEQUENCE [LARGE SCALE GENOMIC DNA]</scope>
    <source>
        <strain evidence="4 5">BR 10247</strain>
    </source>
</reference>
<dbReference type="Gene3D" id="3.40.630.30">
    <property type="match status" value="1"/>
</dbReference>
<feature type="domain" description="N-acetyltransferase" evidence="3">
    <location>
        <begin position="10"/>
        <end position="151"/>
    </location>
</feature>
<dbReference type="GO" id="GO:0016747">
    <property type="term" value="F:acyltransferase activity, transferring groups other than amino-acyl groups"/>
    <property type="evidence" value="ECO:0007669"/>
    <property type="project" value="InterPro"/>
</dbReference>
<dbReference type="Pfam" id="PF00583">
    <property type="entry name" value="Acetyltransf_1"/>
    <property type="match status" value="1"/>
</dbReference>
<dbReference type="PANTHER" id="PTHR43877">
    <property type="entry name" value="AMINOALKYLPHOSPHONATE N-ACETYLTRANSFERASE-RELATED-RELATED"/>
    <property type="match status" value="1"/>
</dbReference>
<sequence>MNAPLSPAPLAIAPIDDTDVETVVALWQRCGLTRPWNDPHSDIALARRRDNSTILIGRDGGAIVATAMVGHDGHRGWVYYVAVDPDCRKRGYGRVIMAAVEDWLRQAGIAKLQLLVRRENAQANAFYQSLGFEESTSVMFQKWLDGRDPTP</sequence>